<protein>
    <submittedName>
        <fullName evidence="2">Uncharacterized protein</fullName>
    </submittedName>
</protein>
<sequence length="82" mass="9001">MSVKGQIWRQAPKGECQSTKRGRGVTATLLLVRLLGVRAPERGGVHIRLLRGSLKRCVSWTPRPEDVEPCCSAGEVDPSFSK</sequence>
<evidence type="ECO:0000313" key="2">
    <source>
        <dbReference type="EMBL" id="RVE56353.1"/>
    </source>
</evidence>
<organism evidence="2 3">
    <name type="scientific">Oryzias javanicus</name>
    <name type="common">Javanese ricefish</name>
    <name type="synonym">Aplocheilus javanicus</name>
    <dbReference type="NCBI Taxonomy" id="123683"/>
    <lineage>
        <taxon>Eukaryota</taxon>
        <taxon>Metazoa</taxon>
        <taxon>Chordata</taxon>
        <taxon>Craniata</taxon>
        <taxon>Vertebrata</taxon>
        <taxon>Euteleostomi</taxon>
        <taxon>Actinopterygii</taxon>
        <taxon>Neopterygii</taxon>
        <taxon>Teleostei</taxon>
        <taxon>Neoteleostei</taxon>
        <taxon>Acanthomorphata</taxon>
        <taxon>Ovalentaria</taxon>
        <taxon>Atherinomorphae</taxon>
        <taxon>Beloniformes</taxon>
        <taxon>Adrianichthyidae</taxon>
        <taxon>Oryziinae</taxon>
        <taxon>Oryzias</taxon>
    </lineage>
</organism>
<accession>A0A437C0S2</accession>
<dbReference type="Proteomes" id="UP000283210">
    <property type="component" value="Chromosome 23"/>
</dbReference>
<keyword evidence="3" id="KW-1185">Reference proteome</keyword>
<reference evidence="2 3" key="2">
    <citation type="submission" date="2019-01" db="EMBL/GenBank/DDBJ databases">
        <title>A chromosome length genome reference of the Java medaka (oryzias javanicus).</title>
        <authorList>
            <person name="Herpin A."/>
            <person name="Takehana Y."/>
            <person name="Naruse K."/>
            <person name="Ansai S."/>
            <person name="Kawaguchi M."/>
        </authorList>
    </citation>
    <scope>NUCLEOTIDE SEQUENCE [LARGE SCALE GENOMIC DNA]</scope>
    <source>
        <strain evidence="2">RS831</strain>
        <tissue evidence="2">Whole body</tissue>
    </source>
</reference>
<reference evidence="2 3" key="1">
    <citation type="submission" date="2018-11" db="EMBL/GenBank/DDBJ databases">
        <authorList>
            <person name="Lopez-Roques C."/>
            <person name="Donnadieu C."/>
            <person name="Bouchez O."/>
            <person name="Klopp C."/>
            <person name="Cabau C."/>
            <person name="Zahm M."/>
        </authorList>
    </citation>
    <scope>NUCLEOTIDE SEQUENCE [LARGE SCALE GENOMIC DNA]</scope>
    <source>
        <strain evidence="2">RS831</strain>
        <tissue evidence="2">Whole body</tissue>
    </source>
</reference>
<dbReference type="EMBL" id="CM012459">
    <property type="protein sequence ID" value="RVE56353.1"/>
    <property type="molecule type" value="Genomic_DNA"/>
</dbReference>
<dbReference type="AlphaFoldDB" id="A0A437C0S2"/>
<name>A0A437C0S2_ORYJA</name>
<evidence type="ECO:0000313" key="3">
    <source>
        <dbReference type="Proteomes" id="UP000283210"/>
    </source>
</evidence>
<gene>
    <name evidence="2" type="ORF">OJAV_G00220340</name>
</gene>
<proteinExistence type="predicted"/>
<evidence type="ECO:0000256" key="1">
    <source>
        <dbReference type="SAM" id="MobiDB-lite"/>
    </source>
</evidence>
<feature type="region of interest" description="Disordered" evidence="1">
    <location>
        <begin position="1"/>
        <end position="20"/>
    </location>
</feature>